<feature type="transmembrane region" description="Helical" evidence="1">
    <location>
        <begin position="57"/>
        <end position="80"/>
    </location>
</feature>
<proteinExistence type="predicted"/>
<keyword evidence="1" id="KW-0812">Transmembrane</keyword>
<gene>
    <name evidence="2" type="ORF">PENTCL1PPCAC_7538</name>
</gene>
<keyword evidence="3" id="KW-1185">Reference proteome</keyword>
<reference evidence="2" key="1">
    <citation type="submission" date="2023-10" db="EMBL/GenBank/DDBJ databases">
        <title>Genome assembly of Pristionchus species.</title>
        <authorList>
            <person name="Yoshida K."/>
            <person name="Sommer R.J."/>
        </authorList>
    </citation>
    <scope>NUCLEOTIDE SEQUENCE</scope>
    <source>
        <strain evidence="2">RS0144</strain>
    </source>
</reference>
<comment type="caution">
    <text evidence="2">The sequence shown here is derived from an EMBL/GenBank/DDBJ whole genome shotgun (WGS) entry which is preliminary data.</text>
</comment>
<dbReference type="EMBL" id="BTSX01000002">
    <property type="protein sequence ID" value="GMS85363.1"/>
    <property type="molecule type" value="Genomic_DNA"/>
</dbReference>
<accession>A0AAV5SXM5</accession>
<keyword evidence="1" id="KW-1133">Transmembrane helix</keyword>
<evidence type="ECO:0008006" key="4">
    <source>
        <dbReference type="Google" id="ProtNLM"/>
    </source>
</evidence>
<feature type="transmembrane region" description="Helical" evidence="1">
    <location>
        <begin position="6"/>
        <end position="25"/>
    </location>
</feature>
<dbReference type="Proteomes" id="UP001432027">
    <property type="component" value="Unassembled WGS sequence"/>
</dbReference>
<dbReference type="AlphaFoldDB" id="A0AAV5SXM5"/>
<keyword evidence="1" id="KW-0472">Membrane</keyword>
<feature type="transmembrane region" description="Helical" evidence="1">
    <location>
        <begin position="32"/>
        <end position="51"/>
    </location>
</feature>
<protein>
    <recommendedName>
        <fullName evidence="4">G protein-coupled receptor</fullName>
    </recommendedName>
</protein>
<organism evidence="2 3">
    <name type="scientific">Pristionchus entomophagus</name>
    <dbReference type="NCBI Taxonomy" id="358040"/>
    <lineage>
        <taxon>Eukaryota</taxon>
        <taxon>Metazoa</taxon>
        <taxon>Ecdysozoa</taxon>
        <taxon>Nematoda</taxon>
        <taxon>Chromadorea</taxon>
        <taxon>Rhabditida</taxon>
        <taxon>Rhabditina</taxon>
        <taxon>Diplogasteromorpha</taxon>
        <taxon>Diplogasteroidea</taxon>
        <taxon>Neodiplogasteridae</taxon>
        <taxon>Pristionchus</taxon>
    </lineage>
</organism>
<evidence type="ECO:0000256" key="1">
    <source>
        <dbReference type="SAM" id="Phobius"/>
    </source>
</evidence>
<sequence length="134" mass="14419">LQIGGTTITLLSMILPSIFNLCLVASTEKKSVVMFSFIDPIINIIFSVFQYNRWPVLIINFCVLAFGIIGGIASTLSALAQLATTEWQLPCYVQLFLGTLNFEGDGGAVSCCGIYQNITTLHGVDPNGFCAAFA</sequence>
<evidence type="ECO:0000313" key="3">
    <source>
        <dbReference type="Proteomes" id="UP001432027"/>
    </source>
</evidence>
<evidence type="ECO:0000313" key="2">
    <source>
        <dbReference type="EMBL" id="GMS85363.1"/>
    </source>
</evidence>
<name>A0AAV5SXM5_9BILA</name>
<feature type="non-terminal residue" evidence="2">
    <location>
        <position position="1"/>
    </location>
</feature>